<dbReference type="Gene3D" id="3.55.50.30">
    <property type="match status" value="1"/>
</dbReference>
<dbReference type="InterPro" id="IPR032508">
    <property type="entry name" value="FecR_C"/>
</dbReference>
<name>A0ABV2TB20_9BACT</name>
<keyword evidence="1" id="KW-1133">Transmembrane helix</keyword>
<keyword evidence="1" id="KW-0472">Membrane</keyword>
<keyword evidence="5" id="KW-1185">Reference proteome</keyword>
<dbReference type="EMBL" id="JBEXAC010000002">
    <property type="protein sequence ID" value="MET7000231.1"/>
    <property type="molecule type" value="Genomic_DNA"/>
</dbReference>
<organism evidence="4 5">
    <name type="scientific">Chitinophaga defluvii</name>
    <dbReference type="NCBI Taxonomy" id="3163343"/>
    <lineage>
        <taxon>Bacteria</taxon>
        <taxon>Pseudomonadati</taxon>
        <taxon>Bacteroidota</taxon>
        <taxon>Chitinophagia</taxon>
        <taxon>Chitinophagales</taxon>
        <taxon>Chitinophagaceae</taxon>
        <taxon>Chitinophaga</taxon>
    </lineage>
</organism>
<dbReference type="PANTHER" id="PTHR30273:SF2">
    <property type="entry name" value="PROTEIN FECR"/>
    <property type="match status" value="1"/>
</dbReference>
<dbReference type="Gene3D" id="2.60.120.1440">
    <property type="match status" value="1"/>
</dbReference>
<sequence>MPEERIHYLVERFFHQSCTEEEKAELARWIDQSASDAALREVLERAWEQYEPDTVMPDATSAAVLARVFQTAAGEEAAPVVTPAAPVRKMNRWPLWRAAAVILLLAGGGIYFWLSQLPVKVPGKNMAQVQQELLPGGNKAVLTLADGTAITLDSAQNGALALQGGTQVAKLANGQLAYTGGHTATKEVVYNKISIPRGGQYQITLPDGTKVWLNAASSLRFPSAFTGKLREVELTGEAYFEVAQAVQQPFQVKVKDMKIAVLGTQFNVNAYDDEATINTTLVSGSVNVIKGAATRMLRPGQQAQLTAQGDWEVSDRTDMDAILAWKNGRFQFDGTPIAQVMRQISRWYNVDVVYRGATIQQHFNGGISRDVPLSKVFKMLEATGAVHCSVENGQVIVQP</sequence>
<keyword evidence="1" id="KW-0812">Transmembrane</keyword>
<dbReference type="Proteomes" id="UP001549749">
    <property type="component" value="Unassembled WGS sequence"/>
</dbReference>
<comment type="caution">
    <text evidence="4">The sequence shown here is derived from an EMBL/GenBank/DDBJ whole genome shotgun (WGS) entry which is preliminary data.</text>
</comment>
<evidence type="ECO:0000313" key="5">
    <source>
        <dbReference type="Proteomes" id="UP001549749"/>
    </source>
</evidence>
<feature type="domain" description="Protein FecR C-terminal" evidence="3">
    <location>
        <begin position="329"/>
        <end position="397"/>
    </location>
</feature>
<evidence type="ECO:0000259" key="2">
    <source>
        <dbReference type="Pfam" id="PF04773"/>
    </source>
</evidence>
<evidence type="ECO:0000313" key="4">
    <source>
        <dbReference type="EMBL" id="MET7000231.1"/>
    </source>
</evidence>
<reference evidence="4 5" key="1">
    <citation type="submission" date="2024-06" db="EMBL/GenBank/DDBJ databases">
        <title>Chitinophaga defluvii sp. nov., isolated from municipal sewage.</title>
        <authorList>
            <person name="Zhang L."/>
        </authorList>
    </citation>
    <scope>NUCLEOTIDE SEQUENCE [LARGE SCALE GENOMIC DNA]</scope>
    <source>
        <strain evidence="4 5">H8</strain>
    </source>
</reference>
<evidence type="ECO:0000259" key="3">
    <source>
        <dbReference type="Pfam" id="PF16344"/>
    </source>
</evidence>
<dbReference type="RefSeq" id="WP_354662791.1">
    <property type="nucleotide sequence ID" value="NZ_JBEXAC010000002.1"/>
</dbReference>
<dbReference type="Pfam" id="PF16344">
    <property type="entry name" value="FecR_C"/>
    <property type="match status" value="1"/>
</dbReference>
<feature type="domain" description="FecR protein" evidence="2">
    <location>
        <begin position="192"/>
        <end position="286"/>
    </location>
</feature>
<dbReference type="PANTHER" id="PTHR30273">
    <property type="entry name" value="PERIPLASMIC SIGNAL SENSOR AND SIGMA FACTOR ACTIVATOR FECR-RELATED"/>
    <property type="match status" value="1"/>
</dbReference>
<proteinExistence type="predicted"/>
<protein>
    <submittedName>
        <fullName evidence="4">FecR domain-containing protein</fullName>
    </submittedName>
</protein>
<accession>A0ABV2TB20</accession>
<evidence type="ECO:0000256" key="1">
    <source>
        <dbReference type="SAM" id="Phobius"/>
    </source>
</evidence>
<dbReference type="Pfam" id="PF04773">
    <property type="entry name" value="FecR"/>
    <property type="match status" value="1"/>
</dbReference>
<feature type="transmembrane region" description="Helical" evidence="1">
    <location>
        <begin position="95"/>
        <end position="114"/>
    </location>
</feature>
<dbReference type="InterPro" id="IPR006860">
    <property type="entry name" value="FecR"/>
</dbReference>
<dbReference type="InterPro" id="IPR012373">
    <property type="entry name" value="Ferrdict_sens_TM"/>
</dbReference>
<gene>
    <name evidence="4" type="ORF">ABR189_22760</name>
</gene>